<organism evidence="2 3">
    <name type="scientific">Croceibacterium xixiisoli</name>
    <dbReference type="NCBI Taxonomy" id="1476466"/>
    <lineage>
        <taxon>Bacteria</taxon>
        <taxon>Pseudomonadati</taxon>
        <taxon>Pseudomonadota</taxon>
        <taxon>Alphaproteobacteria</taxon>
        <taxon>Sphingomonadales</taxon>
        <taxon>Erythrobacteraceae</taxon>
        <taxon>Croceibacterium</taxon>
    </lineage>
</organism>
<dbReference type="PANTHER" id="PTHR33361:SF2">
    <property type="entry name" value="DUF885 DOMAIN-CONTAINING PROTEIN"/>
    <property type="match status" value="1"/>
</dbReference>
<evidence type="ECO:0000313" key="2">
    <source>
        <dbReference type="EMBL" id="MXO98800.1"/>
    </source>
</evidence>
<dbReference type="AlphaFoldDB" id="A0A6I4TUB7"/>
<sequence>MTTFIRALLAGSFLAPVIIAAAPVAAHDAPTDATSAVAGAAASPASADWVARSNQYTQQLLEMQAQFQPEGASQAGLEQFDGLAMDLGPKIGERYVAASRAMQDEFKAALARETDPNLKQDLAILIASLQQDIDGTQISDRLMLDWYDVPQMIFGNINSLLDDQVAPERRAKARELLERYTGIHPGTTPLTELAKARFADSRADGKIGPYRGDLDDTLPKIPTYIAGIRELFAKYDIAAPEALDALERQLTEYGEWESATIVPLARDSFRLPEELYAFRLRQVGIDIPPQELIERARRGFYETRAQMEMLAPQVAAKLGLPTSDYPSVITALKQDRIPQDQLEARYAQVLAQLEEVIRREKIISLPDYPVLMRLGSEAENAASPAPHMLPPRLIGNTGERGQFVLTTGPATSDSTGFDDFNFAAAAWTLSAHEGRPGHELQFAQMVERGVSQARILYAFNSTNAEGWALYTEAEMLPHEPVEGQLIALQHRLLRAARAMLDPMLNLGLTDVATAERVLRDEARFSPAMVKQEVDRYTFRMPGQAGSYFYGYGRLLDIRMEAELALGDKFDRMAFNDFVVGQGLLPLDLLAQAVREQFVPAQRGR</sequence>
<gene>
    <name evidence="2" type="ORF">GRI97_07360</name>
</gene>
<feature type="signal peptide" evidence="1">
    <location>
        <begin position="1"/>
        <end position="26"/>
    </location>
</feature>
<dbReference type="EMBL" id="WTYJ01000001">
    <property type="protein sequence ID" value="MXO98800.1"/>
    <property type="molecule type" value="Genomic_DNA"/>
</dbReference>
<dbReference type="OrthoDB" id="9769898at2"/>
<evidence type="ECO:0000313" key="3">
    <source>
        <dbReference type="Proteomes" id="UP000469430"/>
    </source>
</evidence>
<keyword evidence="3" id="KW-1185">Reference proteome</keyword>
<dbReference type="RefSeq" id="WP_161390400.1">
    <property type="nucleotide sequence ID" value="NZ_JBHSCP010000001.1"/>
</dbReference>
<evidence type="ECO:0000256" key="1">
    <source>
        <dbReference type="SAM" id="SignalP"/>
    </source>
</evidence>
<accession>A0A6I4TUB7</accession>
<name>A0A6I4TUB7_9SPHN</name>
<keyword evidence="1" id="KW-0732">Signal</keyword>
<dbReference type="Pfam" id="PF05960">
    <property type="entry name" value="DUF885"/>
    <property type="match status" value="1"/>
</dbReference>
<proteinExistence type="predicted"/>
<dbReference type="InterPro" id="IPR010281">
    <property type="entry name" value="DUF885"/>
</dbReference>
<protein>
    <submittedName>
        <fullName evidence="2">DUF885 family protein</fullName>
    </submittedName>
</protein>
<reference evidence="2 3" key="1">
    <citation type="submission" date="2019-12" db="EMBL/GenBank/DDBJ databases">
        <title>Genomic-based taxomic classification of the family Erythrobacteraceae.</title>
        <authorList>
            <person name="Xu L."/>
        </authorList>
    </citation>
    <scope>NUCLEOTIDE SEQUENCE [LARGE SCALE GENOMIC DNA]</scope>
    <source>
        <strain evidence="2 3">S36</strain>
    </source>
</reference>
<comment type="caution">
    <text evidence="2">The sequence shown here is derived from an EMBL/GenBank/DDBJ whole genome shotgun (WGS) entry which is preliminary data.</text>
</comment>
<dbReference type="PANTHER" id="PTHR33361">
    <property type="entry name" value="GLR0591 PROTEIN"/>
    <property type="match status" value="1"/>
</dbReference>
<feature type="chain" id="PRO_5026317423" evidence="1">
    <location>
        <begin position="27"/>
        <end position="604"/>
    </location>
</feature>
<dbReference type="Proteomes" id="UP000469430">
    <property type="component" value="Unassembled WGS sequence"/>
</dbReference>